<dbReference type="AlphaFoldDB" id="A0AAV7X785"/>
<proteinExistence type="predicted"/>
<dbReference type="Proteomes" id="UP001075354">
    <property type="component" value="Chromosome 13"/>
</dbReference>
<gene>
    <name evidence="2" type="ORF">ONE63_003419</name>
</gene>
<feature type="region of interest" description="Disordered" evidence="1">
    <location>
        <begin position="53"/>
        <end position="78"/>
    </location>
</feature>
<comment type="caution">
    <text evidence="2">The sequence shown here is derived from an EMBL/GenBank/DDBJ whole genome shotgun (WGS) entry which is preliminary data.</text>
</comment>
<evidence type="ECO:0000256" key="1">
    <source>
        <dbReference type="SAM" id="MobiDB-lite"/>
    </source>
</evidence>
<feature type="compositionally biased region" description="Polar residues" evidence="1">
    <location>
        <begin position="68"/>
        <end position="78"/>
    </location>
</feature>
<evidence type="ECO:0000313" key="2">
    <source>
        <dbReference type="EMBL" id="KAJ1521784.1"/>
    </source>
</evidence>
<organism evidence="2 3">
    <name type="scientific">Megalurothrips usitatus</name>
    <name type="common">bean blossom thrips</name>
    <dbReference type="NCBI Taxonomy" id="439358"/>
    <lineage>
        <taxon>Eukaryota</taxon>
        <taxon>Metazoa</taxon>
        <taxon>Ecdysozoa</taxon>
        <taxon>Arthropoda</taxon>
        <taxon>Hexapoda</taxon>
        <taxon>Insecta</taxon>
        <taxon>Pterygota</taxon>
        <taxon>Neoptera</taxon>
        <taxon>Paraneoptera</taxon>
        <taxon>Thysanoptera</taxon>
        <taxon>Terebrantia</taxon>
        <taxon>Thripoidea</taxon>
        <taxon>Thripidae</taxon>
        <taxon>Megalurothrips</taxon>
    </lineage>
</organism>
<sequence>MPRLPSCRIEFDPITLSRYSVSGNSDRWDHIGDRFADDSPPKITSPLLQPISQSSAAEPLARNPATCAVNSVPRTTSS</sequence>
<name>A0AAV7X785_9NEOP</name>
<evidence type="ECO:0000313" key="3">
    <source>
        <dbReference type="Proteomes" id="UP001075354"/>
    </source>
</evidence>
<dbReference type="EMBL" id="JAPTSV010000013">
    <property type="protein sequence ID" value="KAJ1521784.1"/>
    <property type="molecule type" value="Genomic_DNA"/>
</dbReference>
<accession>A0AAV7X785</accession>
<protein>
    <submittedName>
        <fullName evidence="2">Uncharacterized protein</fullName>
    </submittedName>
</protein>
<reference evidence="2" key="1">
    <citation type="submission" date="2022-12" db="EMBL/GenBank/DDBJ databases">
        <title>Chromosome-level genome assembly of the bean flower thrips Megalurothrips usitatus.</title>
        <authorList>
            <person name="Ma L."/>
            <person name="Liu Q."/>
            <person name="Li H."/>
            <person name="Cai W."/>
        </authorList>
    </citation>
    <scope>NUCLEOTIDE SEQUENCE</scope>
    <source>
        <strain evidence="2">Cailab_2022a</strain>
    </source>
</reference>
<keyword evidence="3" id="KW-1185">Reference proteome</keyword>